<dbReference type="InterPro" id="IPR049251">
    <property type="entry name" value="DUF6884"/>
</dbReference>
<keyword evidence="4" id="KW-1185">Reference proteome</keyword>
<proteinExistence type="predicted"/>
<gene>
    <name evidence="3" type="ORF">MBESOW_P4393</name>
</gene>
<protein>
    <recommendedName>
        <fullName evidence="2">DUF6884 domain-containing protein</fullName>
    </recommendedName>
</protein>
<dbReference type="Proteomes" id="UP000290975">
    <property type="component" value="Unassembled WGS sequence"/>
</dbReference>
<evidence type="ECO:0000313" key="4">
    <source>
        <dbReference type="Proteomes" id="UP000290975"/>
    </source>
</evidence>
<name>A0A401J8Q0_SPHXE</name>
<sequence>MQRIGEQPDLFGGPTLSHVAERKGPPKGWQRQLQKWGRCTVIADLEVAPPSVIDPPPSPSPVFLVACVAAKLDRPAPARDLYASPWFQKARAYVERQGGAWFILSAKHGLIAPETVIAPYDETLGVGACNHDGVCSQTARFPAHAICHWRVASCSNYLPVCSPSSGAACKRGVVLTLPARGFSKPVAGRRFCEAGFQNSSDKRRAAEMRCGHGPPARSSERKVFANSGWRIKRAQIYVYD</sequence>
<dbReference type="Pfam" id="PF21818">
    <property type="entry name" value="DUF6884"/>
    <property type="match status" value="1"/>
</dbReference>
<feature type="region of interest" description="Disordered" evidence="1">
    <location>
        <begin position="1"/>
        <end position="27"/>
    </location>
</feature>
<comment type="caution">
    <text evidence="3">The sequence shown here is derived from an EMBL/GenBank/DDBJ whole genome shotgun (WGS) entry which is preliminary data.</text>
</comment>
<dbReference type="AlphaFoldDB" id="A0A401J8Q0"/>
<organism evidence="3 4">
    <name type="scientific">Sphingobium xenophagum</name>
    <dbReference type="NCBI Taxonomy" id="121428"/>
    <lineage>
        <taxon>Bacteria</taxon>
        <taxon>Pseudomonadati</taxon>
        <taxon>Pseudomonadota</taxon>
        <taxon>Alphaproteobacteria</taxon>
        <taxon>Sphingomonadales</taxon>
        <taxon>Sphingomonadaceae</taxon>
        <taxon>Sphingobium</taxon>
    </lineage>
</organism>
<feature type="domain" description="DUF6884" evidence="2">
    <location>
        <begin position="62"/>
        <end position="125"/>
    </location>
</feature>
<evidence type="ECO:0000256" key="1">
    <source>
        <dbReference type="SAM" id="MobiDB-lite"/>
    </source>
</evidence>
<evidence type="ECO:0000259" key="2">
    <source>
        <dbReference type="Pfam" id="PF21818"/>
    </source>
</evidence>
<dbReference type="EMBL" id="BBQY01000058">
    <property type="protein sequence ID" value="GBH32985.1"/>
    <property type="molecule type" value="Genomic_DNA"/>
</dbReference>
<evidence type="ECO:0000313" key="3">
    <source>
        <dbReference type="EMBL" id="GBH32985.1"/>
    </source>
</evidence>
<accession>A0A401J8Q0</accession>
<reference evidence="3 4" key="1">
    <citation type="submission" date="2014-12" db="EMBL/GenBank/DDBJ databases">
        <title>Whole genome sequencing of Sphingobium xenophagum OW59.</title>
        <authorList>
            <person name="Ohta Y."/>
            <person name="Nishi S."/>
            <person name="Hatada Y."/>
        </authorList>
    </citation>
    <scope>NUCLEOTIDE SEQUENCE [LARGE SCALE GENOMIC DNA]</scope>
    <source>
        <strain evidence="3 4">OW59</strain>
    </source>
</reference>